<dbReference type="SUPFAM" id="SSF52935">
    <property type="entry name" value="PK C-terminal domain-like"/>
    <property type="match status" value="1"/>
</dbReference>
<dbReference type="InterPro" id="IPR015813">
    <property type="entry name" value="Pyrv/PenolPyrv_kinase-like_dom"/>
</dbReference>
<keyword evidence="5 13" id="KW-0808">Transferase</keyword>
<evidence type="ECO:0000256" key="5">
    <source>
        <dbReference type="ARBA" id="ARBA00022679"/>
    </source>
</evidence>
<evidence type="ECO:0000256" key="4">
    <source>
        <dbReference type="ARBA" id="ARBA00012142"/>
    </source>
</evidence>
<keyword evidence="9" id="KW-0067">ATP-binding</keyword>
<dbReference type="PRINTS" id="PR01050">
    <property type="entry name" value="PYRUVTKNASE"/>
</dbReference>
<organism evidence="17 18">
    <name type="scientific">Aureococcus anophagefferens</name>
    <name type="common">Harmful bloom alga</name>
    <dbReference type="NCBI Taxonomy" id="44056"/>
    <lineage>
        <taxon>Eukaryota</taxon>
        <taxon>Sar</taxon>
        <taxon>Stramenopiles</taxon>
        <taxon>Ochrophyta</taxon>
        <taxon>Pelagophyceae</taxon>
        <taxon>Pelagomonadales</taxon>
        <taxon>Pelagomonadaceae</taxon>
        <taxon>Aureococcus</taxon>
    </lineage>
</organism>
<evidence type="ECO:0000256" key="6">
    <source>
        <dbReference type="ARBA" id="ARBA00022723"/>
    </source>
</evidence>
<keyword evidence="18" id="KW-1185">Reference proteome</keyword>
<evidence type="ECO:0000259" key="15">
    <source>
        <dbReference type="Pfam" id="PF00224"/>
    </source>
</evidence>
<evidence type="ECO:0000256" key="2">
    <source>
        <dbReference type="ARBA" id="ARBA00004997"/>
    </source>
</evidence>
<evidence type="ECO:0000256" key="7">
    <source>
        <dbReference type="ARBA" id="ARBA00022741"/>
    </source>
</evidence>
<dbReference type="InterPro" id="IPR011037">
    <property type="entry name" value="Pyrv_Knase-like_insert_dom_sf"/>
</dbReference>
<dbReference type="SUPFAM" id="SSF51621">
    <property type="entry name" value="Phosphoenolpyruvate/pyruvate domain"/>
    <property type="match status" value="1"/>
</dbReference>
<keyword evidence="6" id="KW-0479">Metal-binding</keyword>
<gene>
    <name evidence="17" type="ORF">SO694_000011139</name>
</gene>
<evidence type="ECO:0000256" key="14">
    <source>
        <dbReference type="SAM" id="SignalP"/>
    </source>
</evidence>
<reference evidence="17 18" key="1">
    <citation type="submission" date="2024-03" db="EMBL/GenBank/DDBJ databases">
        <title>Aureococcus anophagefferens CCMP1851 and Kratosvirus quantuckense: Draft genome of a second virus-susceptible host strain in the model system.</title>
        <authorList>
            <person name="Chase E."/>
            <person name="Truchon A.R."/>
            <person name="Schepens W."/>
            <person name="Wilhelm S.W."/>
        </authorList>
    </citation>
    <scope>NUCLEOTIDE SEQUENCE [LARGE SCALE GENOMIC DNA]</scope>
    <source>
        <strain evidence="17 18">CCMP1851</strain>
    </source>
</reference>
<keyword evidence="11 13" id="KW-0324">Glycolysis</keyword>
<feature type="domain" description="Pyruvate kinase barrel" evidence="15">
    <location>
        <begin position="76"/>
        <end position="401"/>
    </location>
</feature>
<dbReference type="Gene3D" id="3.20.20.60">
    <property type="entry name" value="Phosphoenolpyruvate-binding domains"/>
    <property type="match status" value="1"/>
</dbReference>
<protein>
    <recommendedName>
        <fullName evidence="4 13">Pyruvate kinase</fullName>
        <ecNumber evidence="4 13">2.7.1.40</ecNumber>
    </recommendedName>
</protein>
<dbReference type="InterPro" id="IPR018209">
    <property type="entry name" value="Pyrv_Knase_AS"/>
</dbReference>
<evidence type="ECO:0000256" key="1">
    <source>
        <dbReference type="ARBA" id="ARBA00001958"/>
    </source>
</evidence>
<evidence type="ECO:0000256" key="9">
    <source>
        <dbReference type="ARBA" id="ARBA00022840"/>
    </source>
</evidence>
<dbReference type="Gene3D" id="2.40.33.10">
    <property type="entry name" value="PK beta-barrel domain-like"/>
    <property type="match status" value="1"/>
</dbReference>
<keyword evidence="7" id="KW-0547">Nucleotide-binding</keyword>
<proteinExistence type="inferred from homology"/>
<comment type="caution">
    <text evidence="17">The sequence shown here is derived from an EMBL/GenBank/DDBJ whole genome shotgun (WGS) entry which is preliminary data.</text>
</comment>
<comment type="catalytic activity">
    <reaction evidence="13">
        <text>pyruvate + ATP = phosphoenolpyruvate + ADP + H(+)</text>
        <dbReference type="Rhea" id="RHEA:18157"/>
        <dbReference type="ChEBI" id="CHEBI:15361"/>
        <dbReference type="ChEBI" id="CHEBI:15378"/>
        <dbReference type="ChEBI" id="CHEBI:30616"/>
        <dbReference type="ChEBI" id="CHEBI:58702"/>
        <dbReference type="ChEBI" id="CHEBI:456216"/>
        <dbReference type="EC" id="2.7.1.40"/>
    </reaction>
</comment>
<dbReference type="NCBIfam" id="TIGR01064">
    <property type="entry name" value="pyruv_kin"/>
    <property type="match status" value="1"/>
</dbReference>
<dbReference type="PROSITE" id="PS00110">
    <property type="entry name" value="PYRUVATE_KINASE"/>
    <property type="match status" value="1"/>
</dbReference>
<accession>A0ABR1GCC7</accession>
<name>A0ABR1GCC7_AURAN</name>
<dbReference type="InterPro" id="IPR015793">
    <property type="entry name" value="Pyrv_Knase_brl"/>
</dbReference>
<evidence type="ECO:0000256" key="3">
    <source>
        <dbReference type="ARBA" id="ARBA00008663"/>
    </source>
</evidence>
<keyword evidence="14" id="KW-0732">Signal</keyword>
<comment type="cofactor">
    <cofactor evidence="1">
        <name>K(+)</name>
        <dbReference type="ChEBI" id="CHEBI:29103"/>
    </cofactor>
</comment>
<keyword evidence="10 13" id="KW-0460">Magnesium</keyword>
<keyword evidence="8 13" id="KW-0418">Kinase</keyword>
<evidence type="ECO:0000256" key="11">
    <source>
        <dbReference type="ARBA" id="ARBA00023152"/>
    </source>
</evidence>
<dbReference type="InterPro" id="IPR015806">
    <property type="entry name" value="Pyrv_Knase_insert_dom_sf"/>
</dbReference>
<dbReference type="SUPFAM" id="SSF50800">
    <property type="entry name" value="PK beta-barrel domain-like"/>
    <property type="match status" value="1"/>
</dbReference>
<dbReference type="Pfam" id="PF02887">
    <property type="entry name" value="PK_C"/>
    <property type="match status" value="1"/>
</dbReference>
<comment type="pathway">
    <text evidence="2 13">Carbohydrate degradation; glycolysis; pyruvate from D-glyceraldehyde 3-phosphate: step 5/5.</text>
</comment>
<dbReference type="Gene3D" id="3.40.1380.20">
    <property type="entry name" value="Pyruvate kinase, C-terminal domain"/>
    <property type="match status" value="1"/>
</dbReference>
<dbReference type="InterPro" id="IPR015795">
    <property type="entry name" value="Pyrv_Knase_C"/>
</dbReference>
<evidence type="ECO:0000256" key="8">
    <source>
        <dbReference type="ARBA" id="ARBA00022777"/>
    </source>
</evidence>
<dbReference type="Proteomes" id="UP001363151">
    <property type="component" value="Unassembled WGS sequence"/>
</dbReference>
<feature type="chain" id="PRO_5045634665" description="Pyruvate kinase" evidence="14">
    <location>
        <begin position="16"/>
        <end position="577"/>
    </location>
</feature>
<evidence type="ECO:0000313" key="17">
    <source>
        <dbReference type="EMBL" id="KAK7253542.1"/>
    </source>
</evidence>
<dbReference type="EC" id="2.7.1.40" evidence="4 13"/>
<keyword evidence="12 17" id="KW-0670">Pyruvate</keyword>
<evidence type="ECO:0000259" key="16">
    <source>
        <dbReference type="Pfam" id="PF02887"/>
    </source>
</evidence>
<evidence type="ECO:0000256" key="12">
    <source>
        <dbReference type="ARBA" id="ARBA00023317"/>
    </source>
</evidence>
<dbReference type="GO" id="GO:0016301">
    <property type="term" value="F:kinase activity"/>
    <property type="evidence" value="ECO:0007669"/>
    <property type="project" value="UniProtKB-KW"/>
</dbReference>
<dbReference type="InterPro" id="IPR036918">
    <property type="entry name" value="Pyrv_Knase_C_sf"/>
</dbReference>
<dbReference type="EMBL" id="JBBJCI010000035">
    <property type="protein sequence ID" value="KAK7253542.1"/>
    <property type="molecule type" value="Genomic_DNA"/>
</dbReference>
<dbReference type="InterPro" id="IPR001697">
    <property type="entry name" value="Pyr_Knase"/>
</dbReference>
<evidence type="ECO:0000256" key="10">
    <source>
        <dbReference type="ARBA" id="ARBA00022842"/>
    </source>
</evidence>
<dbReference type="Pfam" id="PF00224">
    <property type="entry name" value="PK"/>
    <property type="match status" value="1"/>
</dbReference>
<dbReference type="PANTHER" id="PTHR11817">
    <property type="entry name" value="PYRUVATE KINASE"/>
    <property type="match status" value="1"/>
</dbReference>
<feature type="signal peptide" evidence="14">
    <location>
        <begin position="1"/>
        <end position="15"/>
    </location>
</feature>
<comment type="similarity">
    <text evidence="3 13">Belongs to the pyruvate kinase family.</text>
</comment>
<sequence length="577" mass="62120">MRLLASIVLFGNAAALSRPGPRASVRTPSRTTLHMNTGPSWLTTAPTAQESVTATDFLHSLPAAGDISDARFRKGVKQVSTLGPASASPEMIEKLFLAGTDVFRMNLSHGAEDKLEASRIVRSIEAKYDHPIGILADLQGPKHRVGMFPESAPKVFLERGDKYRFDLDVDAPGDGRRVSLPHPEVLEALNVGDAILLDDGKLRVEVEAKGPGFVDTVVQNDAWLSSRKGFNLPDTVVPCSAMTPKDIEDLEFLMEGFQGVTVDWIALSFVQRPEDMLELKRRINGRSNAKLLAKLEKPQAVEPAMLRALVDVCDGIMVARGDLGVECAPEDVPIVQKEIIEECRRQGKPVIVATQMLESMIDSPAPTRAECSDVATAIFDGCDAIMLSGESAAGKYPEESVAMQRRLVERVETAPRHKALVKEHAIGGFRPELDDDSDLDALALAASSLASSLDAKALLVFTTTGSAAQRMARLKPGVPILAVTPSPDVARALTLSAYVYPALLDPAVVATERSSTFYKMLEAGLALAHKKHLVNDPRDRIVATAGLPFNTPGCANAIRVIEAGGLDCWGGQCFYDS</sequence>
<evidence type="ECO:0000313" key="18">
    <source>
        <dbReference type="Proteomes" id="UP001363151"/>
    </source>
</evidence>
<feature type="domain" description="Pyruvate kinase C-terminal" evidence="16">
    <location>
        <begin position="440"/>
        <end position="561"/>
    </location>
</feature>
<dbReference type="InterPro" id="IPR040442">
    <property type="entry name" value="Pyrv_kinase-like_dom_sf"/>
</dbReference>
<evidence type="ECO:0000256" key="13">
    <source>
        <dbReference type="RuleBase" id="RU000504"/>
    </source>
</evidence>